<accession>A0A1E7FCP6</accession>
<dbReference type="OrthoDB" id="2690153at2759"/>
<keyword evidence="4" id="KW-1185">Reference proteome</keyword>
<dbReference type="InterPro" id="IPR028348">
    <property type="entry name" value="FAD-binding_protein"/>
</dbReference>
<dbReference type="Pfam" id="PF21688">
    <property type="entry name" value="FAD-depend_C"/>
    <property type="match status" value="1"/>
</dbReference>
<dbReference type="Proteomes" id="UP000095751">
    <property type="component" value="Unassembled WGS sequence"/>
</dbReference>
<dbReference type="PIRSF" id="PIRSF038984">
    <property type="entry name" value="FAD_binding_protein"/>
    <property type="match status" value="1"/>
</dbReference>
<feature type="domain" description="FAD-dependent protein C-terminal" evidence="2">
    <location>
        <begin position="226"/>
        <end position="419"/>
    </location>
</feature>
<dbReference type="PANTHER" id="PTHR42842">
    <property type="entry name" value="FAD/NAD(P)-BINDING OXIDOREDUCTASE"/>
    <property type="match status" value="1"/>
</dbReference>
<proteinExistence type="predicted"/>
<dbReference type="PANTHER" id="PTHR42842:SF3">
    <property type="entry name" value="FAD_NAD(P)-BINDING OXIDOREDUCTASE FAMILY PROTEIN"/>
    <property type="match status" value="1"/>
</dbReference>
<dbReference type="EMBL" id="KV784359">
    <property type="protein sequence ID" value="OEU15583.1"/>
    <property type="molecule type" value="Genomic_DNA"/>
</dbReference>
<reference evidence="3 4" key="1">
    <citation type="submission" date="2016-09" db="EMBL/GenBank/DDBJ databases">
        <title>Extensive genetic diversity and differential bi-allelic expression allows diatom success in the polar Southern Ocean.</title>
        <authorList>
            <consortium name="DOE Joint Genome Institute"/>
            <person name="Mock T."/>
            <person name="Otillar R.P."/>
            <person name="Strauss J."/>
            <person name="Dupont C."/>
            <person name="Frickenhaus S."/>
            <person name="Maumus F."/>
            <person name="Mcmullan M."/>
            <person name="Sanges R."/>
            <person name="Schmutz J."/>
            <person name="Toseland A."/>
            <person name="Valas R."/>
            <person name="Veluchamy A."/>
            <person name="Ward B.J."/>
            <person name="Allen A."/>
            <person name="Barry K."/>
            <person name="Falciatore A."/>
            <person name="Ferrante M."/>
            <person name="Fortunato A.E."/>
            <person name="Gloeckner G."/>
            <person name="Gruber A."/>
            <person name="Hipkin R."/>
            <person name="Janech M."/>
            <person name="Kroth P."/>
            <person name="Leese F."/>
            <person name="Lindquist E."/>
            <person name="Lyon B.R."/>
            <person name="Martin J."/>
            <person name="Mayer C."/>
            <person name="Parker M."/>
            <person name="Quesneville H."/>
            <person name="Raymond J."/>
            <person name="Uhlig C."/>
            <person name="Valentin K.U."/>
            <person name="Worden A.Z."/>
            <person name="Armbrust E.V."/>
            <person name="Bowler C."/>
            <person name="Green B."/>
            <person name="Moulton V."/>
            <person name="Van Oosterhout C."/>
            <person name="Grigoriev I."/>
        </authorList>
    </citation>
    <scope>NUCLEOTIDE SEQUENCE [LARGE SCALE GENOMIC DNA]</scope>
    <source>
        <strain evidence="3 4">CCMP1102</strain>
    </source>
</reference>
<dbReference type="InterPro" id="IPR006076">
    <property type="entry name" value="FAD-dep_OxRdtase"/>
</dbReference>
<dbReference type="Gene3D" id="3.50.50.60">
    <property type="entry name" value="FAD/NAD(P)-binding domain"/>
    <property type="match status" value="2"/>
</dbReference>
<dbReference type="SUPFAM" id="SSF51905">
    <property type="entry name" value="FAD/NAD(P)-binding domain"/>
    <property type="match status" value="1"/>
</dbReference>
<feature type="domain" description="FAD dependent oxidoreductase" evidence="1">
    <location>
        <begin position="109"/>
        <end position="193"/>
    </location>
</feature>
<protein>
    <submittedName>
        <fullName evidence="3">FAD/NAD(P)-binding domain-containing protein</fullName>
    </submittedName>
</protein>
<organism evidence="3 4">
    <name type="scientific">Fragilariopsis cylindrus CCMP1102</name>
    <dbReference type="NCBI Taxonomy" id="635003"/>
    <lineage>
        <taxon>Eukaryota</taxon>
        <taxon>Sar</taxon>
        <taxon>Stramenopiles</taxon>
        <taxon>Ochrophyta</taxon>
        <taxon>Bacillariophyta</taxon>
        <taxon>Bacillariophyceae</taxon>
        <taxon>Bacillariophycidae</taxon>
        <taxon>Bacillariales</taxon>
        <taxon>Bacillariaceae</taxon>
        <taxon>Fragilariopsis</taxon>
    </lineage>
</organism>
<evidence type="ECO:0000313" key="3">
    <source>
        <dbReference type="EMBL" id="OEU15583.1"/>
    </source>
</evidence>
<dbReference type="AlphaFoldDB" id="A0A1E7FCP6"/>
<dbReference type="KEGG" id="fcy:FRACYDRAFT_187533"/>
<evidence type="ECO:0000259" key="1">
    <source>
        <dbReference type="Pfam" id="PF01266"/>
    </source>
</evidence>
<gene>
    <name evidence="3" type="ORF">FRACYDRAFT_187533</name>
</gene>
<dbReference type="InterPro" id="IPR036188">
    <property type="entry name" value="FAD/NAD-bd_sf"/>
</dbReference>
<dbReference type="InParanoid" id="A0A1E7FCP6"/>
<evidence type="ECO:0000259" key="2">
    <source>
        <dbReference type="Pfam" id="PF21688"/>
    </source>
</evidence>
<evidence type="ECO:0000313" key="4">
    <source>
        <dbReference type="Proteomes" id="UP000095751"/>
    </source>
</evidence>
<dbReference type="Pfam" id="PF01266">
    <property type="entry name" value="DAO"/>
    <property type="match status" value="1"/>
</dbReference>
<name>A0A1E7FCP6_9STRA</name>
<sequence>MGPAGLFCAFQLALKSNGKIRTILLDRGQPVEKRGRDIGALINRRKLNEDSNFAFGEGGAGTWSDGKLTTRIGRNSETVRWVLETLVEFGAPANILWKGAPHLGTDNLVKLLRNMRHRLVELGGEIHFGTKMTNLKMEGNKVVGVLTEDMDGNEHCYEGDEFVLATGHSARDVYESLHKADVQLEPKGFAVGFRIEHPQAVINKIQYGDEWGPCVKTGKGLTDKANEEYFGSKSEHIAKMPVPSYRLATDKALDGVDGNVRGAYSFCMCPGGQIVLSSTNPEEMCVNGMSFSRRDSKWANSALVVTVSPDDEILKEYKTKHGVMAGLEFQREMERKAAELGGGNLTVPVQRMTDFVDGKISSTIPSSSYRLGVISAPCHEIYPEAITHALRDALTNHFQKQMPGYFHPDGLLHAVETRTSSPLRVARDPMTLLAIGTDNLYPSGEGAGYAGGIVSAAVDGVHVGEAILDNICGDSRPNRIEKSKSIGFSY</sequence>
<dbReference type="InterPro" id="IPR049516">
    <property type="entry name" value="FAD-depend_C"/>
</dbReference>